<proteinExistence type="predicted"/>
<evidence type="ECO:0000256" key="3">
    <source>
        <dbReference type="ARBA" id="ARBA00023163"/>
    </source>
</evidence>
<keyword evidence="1" id="KW-0805">Transcription regulation</keyword>
<dbReference type="CDD" id="cd07377">
    <property type="entry name" value="WHTH_GntR"/>
    <property type="match status" value="1"/>
</dbReference>
<dbReference type="InterPro" id="IPR036388">
    <property type="entry name" value="WH-like_DNA-bd_sf"/>
</dbReference>
<keyword evidence="2" id="KW-0238">DNA-binding</keyword>
<dbReference type="GO" id="GO:0003700">
    <property type="term" value="F:DNA-binding transcription factor activity"/>
    <property type="evidence" value="ECO:0007669"/>
    <property type="project" value="InterPro"/>
</dbReference>
<evidence type="ECO:0000256" key="2">
    <source>
        <dbReference type="ARBA" id="ARBA00023125"/>
    </source>
</evidence>
<evidence type="ECO:0000259" key="4">
    <source>
        <dbReference type="PROSITE" id="PS50949"/>
    </source>
</evidence>
<dbReference type="PROSITE" id="PS50949">
    <property type="entry name" value="HTH_GNTR"/>
    <property type="match status" value="1"/>
</dbReference>
<feature type="domain" description="HTH gntR-type" evidence="4">
    <location>
        <begin position="19"/>
        <end position="86"/>
    </location>
</feature>
<dbReference type="InterPro" id="IPR008920">
    <property type="entry name" value="TF_FadR/GntR_C"/>
</dbReference>
<name>A0A838BHU2_9HYPH</name>
<dbReference type="RefSeq" id="WP_181050235.1">
    <property type="nucleotide sequence ID" value="NZ_JACDXJ010000001.1"/>
</dbReference>
<gene>
    <name evidence="5" type="ORF">H0S73_00150</name>
</gene>
<dbReference type="SMART" id="SM00345">
    <property type="entry name" value="HTH_GNTR"/>
    <property type="match status" value="1"/>
</dbReference>
<dbReference type="Gene3D" id="1.10.10.10">
    <property type="entry name" value="Winged helix-like DNA-binding domain superfamily/Winged helix DNA-binding domain"/>
    <property type="match status" value="1"/>
</dbReference>
<protein>
    <submittedName>
        <fullName evidence="5">GntR family transcriptional regulator</fullName>
    </submittedName>
</protein>
<dbReference type="AlphaFoldDB" id="A0A838BHU2"/>
<dbReference type="PANTHER" id="PTHR43537:SF41">
    <property type="entry name" value="TRANSCRIPTIONAL REGULATORY PROTEIN"/>
    <property type="match status" value="1"/>
</dbReference>
<dbReference type="InterPro" id="IPR000524">
    <property type="entry name" value="Tscrpt_reg_HTH_GntR"/>
</dbReference>
<dbReference type="SMART" id="SM00895">
    <property type="entry name" value="FCD"/>
    <property type="match status" value="1"/>
</dbReference>
<keyword evidence="3" id="KW-0804">Transcription</keyword>
<dbReference type="InterPro" id="IPR011711">
    <property type="entry name" value="GntR_C"/>
</dbReference>
<organism evidence="5 6">
    <name type="scientific">Microvirga mediterraneensis</name>
    <dbReference type="NCBI Taxonomy" id="2754695"/>
    <lineage>
        <taxon>Bacteria</taxon>
        <taxon>Pseudomonadati</taxon>
        <taxon>Pseudomonadota</taxon>
        <taxon>Alphaproteobacteria</taxon>
        <taxon>Hyphomicrobiales</taxon>
        <taxon>Methylobacteriaceae</taxon>
        <taxon>Microvirga</taxon>
    </lineage>
</organism>
<reference evidence="5 6" key="1">
    <citation type="submission" date="2020-07" db="EMBL/GenBank/DDBJ databases">
        <title>Draft genome and description of Microvirga mediterraneensis Marseille-Q2068 sp. nov.</title>
        <authorList>
            <person name="Boxberger M."/>
        </authorList>
    </citation>
    <scope>NUCLEOTIDE SEQUENCE [LARGE SCALE GENOMIC DNA]</scope>
    <source>
        <strain evidence="5 6">Marseille-Q2068</strain>
    </source>
</reference>
<dbReference type="PANTHER" id="PTHR43537">
    <property type="entry name" value="TRANSCRIPTIONAL REGULATOR, GNTR FAMILY"/>
    <property type="match status" value="1"/>
</dbReference>
<dbReference type="Proteomes" id="UP000572984">
    <property type="component" value="Unassembled WGS sequence"/>
</dbReference>
<dbReference type="Gene3D" id="1.20.120.530">
    <property type="entry name" value="GntR ligand-binding domain-like"/>
    <property type="match status" value="1"/>
</dbReference>
<dbReference type="GO" id="GO:0003677">
    <property type="term" value="F:DNA binding"/>
    <property type="evidence" value="ECO:0007669"/>
    <property type="project" value="UniProtKB-KW"/>
</dbReference>
<keyword evidence="6" id="KW-1185">Reference proteome</keyword>
<comment type="caution">
    <text evidence="5">The sequence shown here is derived from an EMBL/GenBank/DDBJ whole genome shotgun (WGS) entry which is preliminary data.</text>
</comment>
<dbReference type="Pfam" id="PF07729">
    <property type="entry name" value="FCD"/>
    <property type="match status" value="1"/>
</dbReference>
<dbReference type="SUPFAM" id="SSF46785">
    <property type="entry name" value="Winged helix' DNA-binding domain"/>
    <property type="match status" value="1"/>
</dbReference>
<accession>A0A838BHU2</accession>
<sequence length="244" mass="27698">MTLESKPSPRTAQKSLQHRTIAAAVAESLRERILDGEFKAGFPLRQDALAGEFGVSRIPVREALMQLEAEGLVKIHPHRGAIVSGLSMEEVQELFTLRALLEPRLLEASARQLTPDDYERLNEILQEYSAELRAKHVRRWGELNTQFHMLLYRHAGQPRTLAIVANLLQECDRHTRLQLSLTDGMKRAETEHAELLRLCENGQIAEACSLLRTHIEDVGKSLRTYIEGHQRTDGSRTPQMPVRD</sequence>
<dbReference type="EMBL" id="JACDXJ010000001">
    <property type="protein sequence ID" value="MBA1154533.1"/>
    <property type="molecule type" value="Genomic_DNA"/>
</dbReference>
<evidence type="ECO:0000313" key="5">
    <source>
        <dbReference type="EMBL" id="MBA1154533.1"/>
    </source>
</evidence>
<dbReference type="InterPro" id="IPR036390">
    <property type="entry name" value="WH_DNA-bd_sf"/>
</dbReference>
<evidence type="ECO:0000256" key="1">
    <source>
        <dbReference type="ARBA" id="ARBA00023015"/>
    </source>
</evidence>
<dbReference type="SUPFAM" id="SSF48008">
    <property type="entry name" value="GntR ligand-binding domain-like"/>
    <property type="match status" value="1"/>
</dbReference>
<evidence type="ECO:0000313" key="6">
    <source>
        <dbReference type="Proteomes" id="UP000572984"/>
    </source>
</evidence>
<dbReference type="PRINTS" id="PR00035">
    <property type="entry name" value="HTHGNTR"/>
</dbReference>
<dbReference type="Pfam" id="PF00392">
    <property type="entry name" value="GntR"/>
    <property type="match status" value="1"/>
</dbReference>